<name>A0ABT2MK67_9CYAN</name>
<reference evidence="1 2" key="1">
    <citation type="journal article" date="2022" name="Front. Microbiol.">
        <title>High genomic differentiation and limited gene flow indicate recent cryptic speciation within the genus Laspinema (cyanobacteria).</title>
        <authorList>
            <person name="Stanojkovic A."/>
            <person name="Skoupy S."/>
            <person name="Skaloud P."/>
            <person name="Dvorak P."/>
        </authorList>
    </citation>
    <scope>NUCLEOTIDE SEQUENCE [LARGE SCALE GENOMIC DNA]</scope>
    <source>
        <strain evidence="1 2">D2a</strain>
    </source>
</reference>
<dbReference type="EMBL" id="JAMXFF010000002">
    <property type="protein sequence ID" value="MCT7965140.1"/>
    <property type="molecule type" value="Genomic_DNA"/>
</dbReference>
<dbReference type="RefSeq" id="WP_261235018.1">
    <property type="nucleotide sequence ID" value="NZ_JAMXFF010000002.1"/>
</dbReference>
<proteinExistence type="predicted"/>
<gene>
    <name evidence="1" type="ORF">NG799_02175</name>
</gene>
<organism evidence="1 2">
    <name type="scientific">Laspinema palackyanum D2a</name>
    <dbReference type="NCBI Taxonomy" id="2953684"/>
    <lineage>
        <taxon>Bacteria</taxon>
        <taxon>Bacillati</taxon>
        <taxon>Cyanobacteriota</taxon>
        <taxon>Cyanophyceae</taxon>
        <taxon>Oscillatoriophycideae</taxon>
        <taxon>Oscillatoriales</taxon>
        <taxon>Laspinemataceae</taxon>
        <taxon>Laspinema</taxon>
        <taxon>Laspinema palackyanum</taxon>
    </lineage>
</organism>
<evidence type="ECO:0000313" key="1">
    <source>
        <dbReference type="EMBL" id="MCT7965140.1"/>
    </source>
</evidence>
<comment type="caution">
    <text evidence="1">The sequence shown here is derived from an EMBL/GenBank/DDBJ whole genome shotgun (WGS) entry which is preliminary data.</text>
</comment>
<evidence type="ECO:0000313" key="2">
    <source>
        <dbReference type="Proteomes" id="UP001525890"/>
    </source>
</evidence>
<dbReference type="Proteomes" id="UP001525890">
    <property type="component" value="Unassembled WGS sequence"/>
</dbReference>
<accession>A0ABT2MK67</accession>
<sequence length="95" mass="11308">MKEAEKYLFLKAEILAELKKIQSNLHFWLKNPQNDWVYQEKIVKAQTKIQILQQLEKLINYLDNNQISKKSTQSIQMLERCFELPTISPSTPEKE</sequence>
<keyword evidence="2" id="KW-1185">Reference proteome</keyword>
<protein>
    <submittedName>
        <fullName evidence="1">Uncharacterized protein</fullName>
    </submittedName>
</protein>